<dbReference type="AlphaFoldDB" id="V8AP51"/>
<organism evidence="1 2">
    <name type="scientific">Lactococcus garvieae TRF1</name>
    <dbReference type="NCBI Taxonomy" id="1380772"/>
    <lineage>
        <taxon>Bacteria</taxon>
        <taxon>Bacillati</taxon>
        <taxon>Bacillota</taxon>
        <taxon>Bacilli</taxon>
        <taxon>Lactobacillales</taxon>
        <taxon>Streptococcaceae</taxon>
        <taxon>Lactococcus</taxon>
    </lineage>
</organism>
<sequence length="30" mass="3296">MVLEEYPKAKITVVDTLAAASGEGFLVQEW</sequence>
<dbReference type="Gene3D" id="3.40.50.10440">
    <property type="entry name" value="Dihydroxyacetone kinase, domain 1"/>
    <property type="match status" value="1"/>
</dbReference>
<protein>
    <submittedName>
        <fullName evidence="1">Uncharacterized protein</fullName>
    </submittedName>
</protein>
<proteinExistence type="predicted"/>
<reference evidence="1 2" key="1">
    <citation type="submission" date="2013-07" db="EMBL/GenBank/DDBJ databases">
        <title>Isolation of Lactococcus garvieae strain TRF1 from the fecal material of a timber rattlesnake.</title>
        <authorList>
            <person name="McLaughlin R.W."/>
            <person name="Cochran P.A."/>
            <person name="Dowd S.E."/>
        </authorList>
    </citation>
    <scope>NUCLEOTIDE SEQUENCE [LARGE SCALE GENOMIC DNA]</scope>
    <source>
        <strain evidence="1 2">TRF1</strain>
    </source>
</reference>
<accession>V8AP51</accession>
<evidence type="ECO:0000313" key="1">
    <source>
        <dbReference type="EMBL" id="ETD04395.1"/>
    </source>
</evidence>
<dbReference type="Proteomes" id="UP000018692">
    <property type="component" value="Unassembled WGS sequence"/>
</dbReference>
<name>V8AP51_9LACT</name>
<gene>
    <name evidence="1" type="ORF">N568_0108285</name>
</gene>
<comment type="caution">
    <text evidence="1">The sequence shown here is derived from an EMBL/GenBank/DDBJ whole genome shotgun (WGS) entry which is preliminary data.</text>
</comment>
<evidence type="ECO:0000313" key="2">
    <source>
        <dbReference type="Proteomes" id="UP000018692"/>
    </source>
</evidence>
<dbReference type="EMBL" id="AVFE01000029">
    <property type="protein sequence ID" value="ETD04395.1"/>
    <property type="molecule type" value="Genomic_DNA"/>
</dbReference>